<comment type="caution">
    <text evidence="14">The sequence shown here is derived from an EMBL/GenBank/DDBJ whole genome shotgun (WGS) entry which is preliminary data.</text>
</comment>
<feature type="domain" description="Beta-mannosidase-like galactose-binding" evidence="13">
    <location>
        <begin position="12"/>
        <end position="185"/>
    </location>
</feature>
<dbReference type="SUPFAM" id="SSF49785">
    <property type="entry name" value="Galactose-binding domain-like"/>
    <property type="match status" value="1"/>
</dbReference>
<keyword evidence="5" id="KW-0119">Carbohydrate metabolism</keyword>
<evidence type="ECO:0000256" key="1">
    <source>
        <dbReference type="ARBA" id="ARBA00000829"/>
    </source>
</evidence>
<dbReference type="InterPro" id="IPR050887">
    <property type="entry name" value="Beta-mannosidase_GH2"/>
</dbReference>
<evidence type="ECO:0000313" key="14">
    <source>
        <dbReference type="EMBL" id="KAJ9602279.1"/>
    </source>
</evidence>
<evidence type="ECO:0000259" key="13">
    <source>
        <dbReference type="Pfam" id="PF22666"/>
    </source>
</evidence>
<dbReference type="Gene3D" id="2.60.40.10">
    <property type="entry name" value="Immunoglobulins"/>
    <property type="match status" value="2"/>
</dbReference>
<dbReference type="PANTHER" id="PTHR43730:SF1">
    <property type="entry name" value="BETA-MANNOSIDASE"/>
    <property type="match status" value="1"/>
</dbReference>
<evidence type="ECO:0000256" key="3">
    <source>
        <dbReference type="ARBA" id="ARBA00012754"/>
    </source>
</evidence>
<dbReference type="InterPro" id="IPR008979">
    <property type="entry name" value="Galactose-bd-like_sf"/>
</dbReference>
<evidence type="ECO:0000313" key="15">
    <source>
        <dbReference type="Proteomes" id="UP001172673"/>
    </source>
</evidence>
<sequence>MALERTALNTGWTFKQATKPDSAFLPTSQFPTAIHLDLKHHGMIPDPILDINWAKIQWVGEEEWLYRTTFRGHPRDSKHTKFELVFDGLDTHTTISLNSREIKKTENMYLSYRVDISDEIKRDADNELQILFHSTFLIGRQLEKDAPQKPLFWHNGDSSRLQVRKAPYSYGWDFVPIFLTCGPWRPVYLDSYTAKIAELPVVAEVAKDLSSAKIRVSVEVEGSGAKTLKVQISGPSGDMLQEKDVLIGNSSKSTIEFDVSDPKLWWPNGNGAQPLYQVQAAISGQDGVLCTSSKRIGIRRLELIQRPLHDQPGKSFYFEVNNAPIFSQGSNWIPTDMFLPSITPDRYRAWLELAARGNQNMIRVWGGGVYEDPVFYDICDELGIMIWHDFMLACGAYPATPKFLKDIKEEAIQIVKSLRHHPCIVLWCGNNEDHMFADKYNAQYDYDDHNPENWLKTDWPARIIYDKILPEICASHVPEIPYHPGSPWGGKPAMDPTIGDVHAWDVWMKASAQYPYQWYYKIAGRFVSEFGLKSYPSVKTIEGYVTDPHERHPQSRVLDAHLKASSKSPWARNYRTVALYIQENFRIGKSLKHWVYGSQLSQAEAMSFAFRGWRRLWKGPGREECAGALVWQLNDCFPSVSWSLADYKVRPKYAYYTIKRACEPIAVCANRIEVEKSRPNEFTEAYVVRETRLQVWGSNFTDKTEEFQLRLQKIDVVTGKITWEKMINIKLPENRSTELFDEPIDELESQTVLVSASLMRGGKVLSRFADWPQPLKYLDLPRPEVVMKVQGDDVRVSAELPIKALVFEMDDDSVQWSDNCIDLTPGDEQVIHAKGLNGRQPSIIHLAVAAD</sequence>
<evidence type="ECO:0000256" key="10">
    <source>
        <dbReference type="ARBA" id="ARBA00041614"/>
    </source>
</evidence>
<evidence type="ECO:0000256" key="9">
    <source>
        <dbReference type="ARBA" id="ARBA00041069"/>
    </source>
</evidence>
<dbReference type="AlphaFoldDB" id="A0AA38WW83"/>
<dbReference type="SUPFAM" id="SSF49303">
    <property type="entry name" value="beta-Galactosidase/glucuronidase domain"/>
    <property type="match status" value="2"/>
</dbReference>
<dbReference type="Gene3D" id="3.20.20.80">
    <property type="entry name" value="Glycosidases"/>
    <property type="match status" value="1"/>
</dbReference>
<accession>A0AA38WW83</accession>
<evidence type="ECO:0000256" key="5">
    <source>
        <dbReference type="ARBA" id="ARBA00023277"/>
    </source>
</evidence>
<comment type="pathway">
    <text evidence="2">Glycan metabolism; N-glycan degradation.</text>
</comment>
<keyword evidence="7" id="KW-0624">Polysaccharide degradation</keyword>
<dbReference type="EC" id="3.2.1.25" evidence="3"/>
<evidence type="ECO:0000259" key="11">
    <source>
        <dbReference type="Pfam" id="PF00703"/>
    </source>
</evidence>
<feature type="domain" description="Mannosidase Ig/CBM-like" evidence="12">
    <location>
        <begin position="692"/>
        <end position="777"/>
    </location>
</feature>
<keyword evidence="4" id="KW-0378">Hydrolase</keyword>
<feature type="domain" description="Glycoside hydrolase family 2 immunoglobulin-like beta-sandwich" evidence="11">
    <location>
        <begin position="195"/>
        <end position="299"/>
    </location>
</feature>
<dbReference type="InterPro" id="IPR013783">
    <property type="entry name" value="Ig-like_fold"/>
</dbReference>
<comment type="catalytic activity">
    <reaction evidence="1">
        <text>Hydrolysis of terminal, non-reducing beta-D-mannose residues in beta-D-mannosides.</text>
        <dbReference type="EC" id="3.2.1.25"/>
    </reaction>
</comment>
<dbReference type="GO" id="GO:0004567">
    <property type="term" value="F:beta-mannosidase activity"/>
    <property type="evidence" value="ECO:0007669"/>
    <property type="project" value="UniProtKB-EC"/>
</dbReference>
<dbReference type="Gene3D" id="2.60.120.260">
    <property type="entry name" value="Galactose-binding domain-like"/>
    <property type="match status" value="1"/>
</dbReference>
<dbReference type="GO" id="GO:0000272">
    <property type="term" value="P:polysaccharide catabolic process"/>
    <property type="evidence" value="ECO:0007669"/>
    <property type="project" value="UniProtKB-KW"/>
</dbReference>
<dbReference type="Pfam" id="PF22666">
    <property type="entry name" value="Glyco_hydro_2_N2"/>
    <property type="match status" value="1"/>
</dbReference>
<evidence type="ECO:0000256" key="8">
    <source>
        <dbReference type="ARBA" id="ARBA00038429"/>
    </source>
</evidence>
<dbReference type="InterPro" id="IPR017853">
    <property type="entry name" value="GH"/>
</dbReference>
<evidence type="ECO:0000256" key="7">
    <source>
        <dbReference type="ARBA" id="ARBA00023326"/>
    </source>
</evidence>
<name>A0AA38WW83_9EURO</name>
<dbReference type="FunFam" id="3.20.20.80:FF:000050">
    <property type="entry name" value="Beta-mannosidase B"/>
    <property type="match status" value="1"/>
</dbReference>
<dbReference type="Pfam" id="PF00703">
    <property type="entry name" value="Glyco_hydro_2"/>
    <property type="match status" value="1"/>
</dbReference>
<keyword evidence="6" id="KW-0326">Glycosidase</keyword>
<dbReference type="Proteomes" id="UP001172673">
    <property type="component" value="Unassembled WGS sequence"/>
</dbReference>
<dbReference type="InterPro" id="IPR036156">
    <property type="entry name" value="Beta-gal/glucu_dom_sf"/>
</dbReference>
<proteinExistence type="inferred from homology"/>
<evidence type="ECO:0000256" key="2">
    <source>
        <dbReference type="ARBA" id="ARBA00004740"/>
    </source>
</evidence>
<dbReference type="GO" id="GO:0006516">
    <property type="term" value="P:glycoprotein catabolic process"/>
    <property type="evidence" value="ECO:0007669"/>
    <property type="project" value="TreeGrafter"/>
</dbReference>
<organism evidence="14 15">
    <name type="scientific">Cladophialophora chaetospira</name>
    <dbReference type="NCBI Taxonomy" id="386627"/>
    <lineage>
        <taxon>Eukaryota</taxon>
        <taxon>Fungi</taxon>
        <taxon>Dikarya</taxon>
        <taxon>Ascomycota</taxon>
        <taxon>Pezizomycotina</taxon>
        <taxon>Eurotiomycetes</taxon>
        <taxon>Chaetothyriomycetidae</taxon>
        <taxon>Chaetothyriales</taxon>
        <taxon>Herpotrichiellaceae</taxon>
        <taxon>Cladophialophora</taxon>
    </lineage>
</organism>
<dbReference type="InterPro" id="IPR006102">
    <property type="entry name" value="Ig-like_GH2"/>
</dbReference>
<dbReference type="EMBL" id="JAPDRK010000027">
    <property type="protein sequence ID" value="KAJ9602279.1"/>
    <property type="molecule type" value="Genomic_DNA"/>
</dbReference>
<gene>
    <name evidence="14" type="ORF">H2200_013134</name>
</gene>
<keyword evidence="15" id="KW-1185">Reference proteome</keyword>
<dbReference type="PANTHER" id="PTHR43730">
    <property type="entry name" value="BETA-MANNOSIDASE"/>
    <property type="match status" value="1"/>
</dbReference>
<evidence type="ECO:0000256" key="6">
    <source>
        <dbReference type="ARBA" id="ARBA00023295"/>
    </source>
</evidence>
<dbReference type="InterPro" id="IPR054593">
    <property type="entry name" value="Beta-mannosidase-like_N2"/>
</dbReference>
<evidence type="ECO:0000256" key="4">
    <source>
        <dbReference type="ARBA" id="ARBA00022801"/>
    </source>
</evidence>
<comment type="similarity">
    <text evidence="8">Belongs to the glycosyl hydrolase 2 family. Beta-mannosidase B subfamily.</text>
</comment>
<protein>
    <recommendedName>
        <fullName evidence="9">Beta-mannosidase B</fullName>
        <ecNumber evidence="3">3.2.1.25</ecNumber>
    </recommendedName>
    <alternativeName>
        <fullName evidence="10">Mannanase B</fullName>
    </alternativeName>
</protein>
<dbReference type="InterPro" id="IPR041447">
    <property type="entry name" value="Mannosidase_ig"/>
</dbReference>
<dbReference type="SUPFAM" id="SSF51445">
    <property type="entry name" value="(Trans)glycosidases"/>
    <property type="match status" value="1"/>
</dbReference>
<evidence type="ECO:0000259" key="12">
    <source>
        <dbReference type="Pfam" id="PF17786"/>
    </source>
</evidence>
<dbReference type="Pfam" id="PF17786">
    <property type="entry name" value="Mannosidase_ig"/>
    <property type="match status" value="1"/>
</dbReference>
<reference evidence="14" key="1">
    <citation type="submission" date="2022-10" db="EMBL/GenBank/DDBJ databases">
        <title>Culturing micro-colonial fungi from biological soil crusts in the Mojave desert and describing Neophaeococcomyces mojavensis, and introducing the new genera and species Taxawa tesnikishii.</title>
        <authorList>
            <person name="Kurbessoian T."/>
            <person name="Stajich J.E."/>
        </authorList>
    </citation>
    <scope>NUCLEOTIDE SEQUENCE</scope>
    <source>
        <strain evidence="14">TK_41</strain>
    </source>
</reference>